<organism evidence="1 2">
    <name type="scientific">Panagrolaimus sp. JU765</name>
    <dbReference type="NCBI Taxonomy" id="591449"/>
    <lineage>
        <taxon>Eukaryota</taxon>
        <taxon>Metazoa</taxon>
        <taxon>Ecdysozoa</taxon>
        <taxon>Nematoda</taxon>
        <taxon>Chromadorea</taxon>
        <taxon>Rhabditida</taxon>
        <taxon>Tylenchina</taxon>
        <taxon>Panagrolaimomorpha</taxon>
        <taxon>Panagrolaimoidea</taxon>
        <taxon>Panagrolaimidae</taxon>
        <taxon>Panagrolaimus</taxon>
    </lineage>
</organism>
<sequence>MDIFGQTLFWPVFFSQTTSFLFEYKYGWNTWQNRKELQILKEKLNKEDAEHYQKLKDDKRKITFIKQKVVKKKSSTPAANKTGEEKTPDYKTPDDK</sequence>
<evidence type="ECO:0000313" key="1">
    <source>
        <dbReference type="Proteomes" id="UP000887576"/>
    </source>
</evidence>
<protein>
    <submittedName>
        <fullName evidence="2">Uncharacterized protein</fullName>
    </submittedName>
</protein>
<reference evidence="2" key="1">
    <citation type="submission" date="2022-11" db="UniProtKB">
        <authorList>
            <consortium name="WormBaseParasite"/>
        </authorList>
    </citation>
    <scope>IDENTIFICATION</scope>
</reference>
<accession>A0AC34R0A5</accession>
<evidence type="ECO:0000313" key="2">
    <source>
        <dbReference type="WBParaSite" id="JU765_v2.g20730.t1"/>
    </source>
</evidence>
<dbReference type="Proteomes" id="UP000887576">
    <property type="component" value="Unplaced"/>
</dbReference>
<proteinExistence type="predicted"/>
<name>A0AC34R0A5_9BILA</name>
<dbReference type="WBParaSite" id="JU765_v2.g20730.t1">
    <property type="protein sequence ID" value="JU765_v2.g20730.t1"/>
    <property type="gene ID" value="JU765_v2.g20730"/>
</dbReference>